<evidence type="ECO:0000256" key="4">
    <source>
        <dbReference type="ARBA" id="ARBA00022912"/>
    </source>
</evidence>
<dbReference type="PRINTS" id="PR00719">
    <property type="entry name" value="LMWPTPASE"/>
</dbReference>
<dbReference type="SUPFAM" id="SSF52788">
    <property type="entry name" value="Phosphotyrosine protein phosphatases I"/>
    <property type="match status" value="1"/>
</dbReference>
<evidence type="ECO:0000256" key="5">
    <source>
        <dbReference type="PIRSR" id="PIRSR617867-1"/>
    </source>
</evidence>
<evidence type="ECO:0000256" key="2">
    <source>
        <dbReference type="ARBA" id="ARBA00013064"/>
    </source>
</evidence>
<reference evidence="7 8" key="1">
    <citation type="submission" date="2019-01" db="EMBL/GenBank/DDBJ databases">
        <authorList>
            <person name="Chen W.-M."/>
        </authorList>
    </citation>
    <scope>NUCLEOTIDE SEQUENCE [LARGE SCALE GENOMIC DNA]</scope>
    <source>
        <strain evidence="7 8">CCP-18</strain>
    </source>
</reference>
<evidence type="ECO:0000256" key="3">
    <source>
        <dbReference type="ARBA" id="ARBA00022801"/>
    </source>
</evidence>
<proteinExistence type="inferred from homology"/>
<feature type="active site" description="Proton donor" evidence="5">
    <location>
        <position position="117"/>
    </location>
</feature>
<dbReference type="Proteomes" id="UP000288587">
    <property type="component" value="Unassembled WGS sequence"/>
</dbReference>
<keyword evidence="8" id="KW-1185">Reference proteome</keyword>
<organism evidence="7 8">
    <name type="scientific">Inhella crocodyli</name>
    <dbReference type="NCBI Taxonomy" id="2499851"/>
    <lineage>
        <taxon>Bacteria</taxon>
        <taxon>Pseudomonadati</taxon>
        <taxon>Pseudomonadota</taxon>
        <taxon>Betaproteobacteria</taxon>
        <taxon>Burkholderiales</taxon>
        <taxon>Sphaerotilaceae</taxon>
        <taxon>Inhella</taxon>
    </lineage>
</organism>
<gene>
    <name evidence="7" type="ORF">EOD73_13810</name>
</gene>
<accession>A0A437LEL6</accession>
<evidence type="ECO:0000259" key="6">
    <source>
        <dbReference type="SMART" id="SM00226"/>
    </source>
</evidence>
<name>A0A437LEL6_9BURK</name>
<protein>
    <recommendedName>
        <fullName evidence="2">protein-tyrosine-phosphatase</fullName>
        <ecNumber evidence="2">3.1.3.48</ecNumber>
    </recommendedName>
</protein>
<dbReference type="PANTHER" id="PTHR11717">
    <property type="entry name" value="LOW MOLECULAR WEIGHT PROTEIN TYROSINE PHOSPHATASE"/>
    <property type="match status" value="1"/>
</dbReference>
<dbReference type="InterPro" id="IPR023485">
    <property type="entry name" value="Ptyr_pPase"/>
</dbReference>
<feature type="active site" evidence="5">
    <location>
        <position position="6"/>
    </location>
</feature>
<comment type="caution">
    <text evidence="7">The sequence shown here is derived from an EMBL/GenBank/DDBJ whole genome shotgun (WGS) entry which is preliminary data.</text>
</comment>
<evidence type="ECO:0000256" key="1">
    <source>
        <dbReference type="ARBA" id="ARBA00011063"/>
    </source>
</evidence>
<keyword evidence="3" id="KW-0378">Hydrolase</keyword>
<dbReference type="GO" id="GO:0004725">
    <property type="term" value="F:protein tyrosine phosphatase activity"/>
    <property type="evidence" value="ECO:0007669"/>
    <property type="project" value="UniProtKB-EC"/>
</dbReference>
<evidence type="ECO:0000313" key="8">
    <source>
        <dbReference type="Proteomes" id="UP000288587"/>
    </source>
</evidence>
<dbReference type="Pfam" id="PF01451">
    <property type="entry name" value="LMWPc"/>
    <property type="match status" value="1"/>
</dbReference>
<dbReference type="InterPro" id="IPR036196">
    <property type="entry name" value="Ptyr_pPase_sf"/>
</dbReference>
<dbReference type="PANTHER" id="PTHR11717:SF7">
    <property type="entry name" value="LOW MOLECULAR WEIGHT PHOSPHOTYROSINE PROTEIN PHOSPHATASE"/>
    <property type="match status" value="1"/>
</dbReference>
<dbReference type="InterPro" id="IPR050438">
    <property type="entry name" value="LMW_PTPase"/>
</dbReference>
<dbReference type="AlphaFoldDB" id="A0A437LEL6"/>
<evidence type="ECO:0000313" key="7">
    <source>
        <dbReference type="EMBL" id="RVT83871.1"/>
    </source>
</evidence>
<dbReference type="EC" id="3.1.3.48" evidence="2"/>
<dbReference type="EMBL" id="SACM01000004">
    <property type="protein sequence ID" value="RVT83871.1"/>
    <property type="molecule type" value="Genomic_DNA"/>
</dbReference>
<dbReference type="OrthoDB" id="9784339at2"/>
<dbReference type="InterPro" id="IPR017867">
    <property type="entry name" value="Tyr_phospatase_low_mol_wt"/>
</dbReference>
<dbReference type="CDD" id="cd16343">
    <property type="entry name" value="LMWPTP"/>
    <property type="match status" value="1"/>
</dbReference>
<sequence>MGNICRSPTAHGVMRAKLQAAGLADRVEVDSAGTHAYHVGEAPDPRSQAHARQRGVDLSDLRARALDDADFAAFDLVLVMDDANFRAATARCPLALRPRVRRLMDFAPQTGRREVPDPYYGGAQGFDEVLDLVDAACEGLLQALPLRHPA</sequence>
<dbReference type="SMART" id="SM00226">
    <property type="entry name" value="LMWPc"/>
    <property type="match status" value="1"/>
</dbReference>
<comment type="similarity">
    <text evidence="1">Belongs to the low molecular weight phosphotyrosine protein phosphatase family.</text>
</comment>
<dbReference type="Gene3D" id="3.40.50.2300">
    <property type="match status" value="1"/>
</dbReference>
<dbReference type="RefSeq" id="WP_127683835.1">
    <property type="nucleotide sequence ID" value="NZ_SACM01000004.1"/>
</dbReference>
<keyword evidence="4" id="KW-0904">Protein phosphatase</keyword>
<feature type="domain" description="Phosphotyrosine protein phosphatase I" evidence="6">
    <location>
        <begin position="2"/>
        <end position="143"/>
    </location>
</feature>